<dbReference type="GO" id="GO:0180047">
    <property type="term" value="P:dolichol phosphate mannose biosynthetic process"/>
    <property type="evidence" value="ECO:0007669"/>
    <property type="project" value="InterPro"/>
</dbReference>
<evidence type="ECO:0000256" key="1">
    <source>
        <dbReference type="ARBA" id="ARBA00004477"/>
    </source>
</evidence>
<evidence type="ECO:0000256" key="7">
    <source>
        <dbReference type="RuleBase" id="RU365084"/>
    </source>
</evidence>
<evidence type="ECO:0000256" key="4">
    <source>
        <dbReference type="ARBA" id="ARBA00022824"/>
    </source>
</evidence>
<dbReference type="AlphaFoldDB" id="G0U2B8"/>
<proteinExistence type="inferred from homology"/>
<keyword evidence="3 7" id="KW-0812">Transmembrane</keyword>
<evidence type="ECO:0000256" key="5">
    <source>
        <dbReference type="ARBA" id="ARBA00022989"/>
    </source>
</evidence>
<dbReference type="Pfam" id="PF07297">
    <property type="entry name" value="DPM2"/>
    <property type="match status" value="1"/>
</dbReference>
<protein>
    <recommendedName>
        <fullName evidence="7">Dolichol phosphate-mannose biosynthesis regulatory protein</fullName>
    </recommendedName>
</protein>
<comment type="pathway">
    <text evidence="7">Protein modification; protein glycosylation.</text>
</comment>
<dbReference type="UniPathway" id="UPA00378"/>
<keyword evidence="5 7" id="KW-1133">Transmembrane helix</keyword>
<dbReference type="GO" id="GO:0005789">
    <property type="term" value="C:endoplasmic reticulum membrane"/>
    <property type="evidence" value="ECO:0007669"/>
    <property type="project" value="UniProtKB-SubCell"/>
</dbReference>
<dbReference type="PANTHER" id="PTHR15039">
    <property type="entry name" value="DOLICHOL PHOSPHATE-MANNOSE BIOSYNTHESIS REGULATORY PROTEIN"/>
    <property type="match status" value="1"/>
</dbReference>
<evidence type="ECO:0000313" key="8">
    <source>
        <dbReference type="EMBL" id="CCC50421.1"/>
    </source>
</evidence>
<comment type="function">
    <text evidence="7">Regulatory subunit of the dolichol-phosphate mannose (DPM) synthase complex; essential for the ER localization.</text>
</comment>
<dbReference type="EMBL" id="HE573025">
    <property type="protein sequence ID" value="CCC50421.1"/>
    <property type="molecule type" value="Genomic_DNA"/>
</dbReference>
<evidence type="ECO:0000256" key="2">
    <source>
        <dbReference type="ARBA" id="ARBA00005478"/>
    </source>
</evidence>
<feature type="transmembrane region" description="Helical" evidence="7">
    <location>
        <begin position="48"/>
        <end position="69"/>
    </location>
</feature>
<comment type="subunit">
    <text evidence="7">Component of the dolichol-phosphate mannose (DPM) synthase complex.</text>
</comment>
<keyword evidence="4 7" id="KW-0256">Endoplasmic reticulum</keyword>
<dbReference type="VEuPathDB" id="TriTrypDB:TvY486_0902430"/>
<evidence type="ECO:0000256" key="6">
    <source>
        <dbReference type="ARBA" id="ARBA00023136"/>
    </source>
</evidence>
<dbReference type="InterPro" id="IPR009914">
    <property type="entry name" value="DPM2"/>
</dbReference>
<organism evidence="8">
    <name type="scientific">Trypanosoma vivax (strain Y486)</name>
    <dbReference type="NCBI Taxonomy" id="1055687"/>
    <lineage>
        <taxon>Eukaryota</taxon>
        <taxon>Discoba</taxon>
        <taxon>Euglenozoa</taxon>
        <taxon>Kinetoplastea</taxon>
        <taxon>Metakinetoplastina</taxon>
        <taxon>Trypanosomatida</taxon>
        <taxon>Trypanosomatidae</taxon>
        <taxon>Trypanosoma</taxon>
        <taxon>Duttonella</taxon>
    </lineage>
</organism>
<accession>G0U2B8</accession>
<feature type="transmembrane region" description="Helical" evidence="7">
    <location>
        <begin position="7"/>
        <end position="28"/>
    </location>
</feature>
<evidence type="ECO:0000256" key="3">
    <source>
        <dbReference type="ARBA" id="ARBA00022692"/>
    </source>
</evidence>
<comment type="subcellular location">
    <subcellularLocation>
        <location evidence="1 7">Endoplasmic reticulum membrane</location>
        <topology evidence="1 7">Multi-pass membrane protein</topology>
    </subcellularLocation>
</comment>
<dbReference type="GO" id="GO:0006506">
    <property type="term" value="P:GPI anchor biosynthetic process"/>
    <property type="evidence" value="ECO:0007669"/>
    <property type="project" value="TreeGrafter"/>
</dbReference>
<name>G0U2B8_TRYVY</name>
<comment type="similarity">
    <text evidence="2 7">Belongs to the DPM2 family.</text>
</comment>
<keyword evidence="6 7" id="KW-0472">Membrane</keyword>
<dbReference type="GO" id="GO:0033185">
    <property type="term" value="C:dolichol-phosphate-mannose synthase complex"/>
    <property type="evidence" value="ECO:0007669"/>
    <property type="project" value="TreeGrafter"/>
</dbReference>
<reference evidence="8" key="1">
    <citation type="journal article" date="2012" name="Proc. Natl. Acad. Sci. U.S.A.">
        <title>Antigenic diversity is generated by distinct evolutionary mechanisms in African trypanosome species.</title>
        <authorList>
            <person name="Jackson A.P."/>
            <person name="Berry A."/>
            <person name="Aslett M."/>
            <person name="Allison H.C."/>
            <person name="Burton P."/>
            <person name="Vavrova-Anderson J."/>
            <person name="Brown R."/>
            <person name="Browne H."/>
            <person name="Corton N."/>
            <person name="Hauser H."/>
            <person name="Gamble J."/>
            <person name="Gilderthorp R."/>
            <person name="Marcello L."/>
            <person name="McQuillan J."/>
            <person name="Otto T.D."/>
            <person name="Quail M.A."/>
            <person name="Sanders M.J."/>
            <person name="van Tonder A."/>
            <person name="Ginger M.L."/>
            <person name="Field M.C."/>
            <person name="Barry J.D."/>
            <person name="Hertz-Fowler C."/>
            <person name="Berriman M."/>
        </authorList>
    </citation>
    <scope>NUCLEOTIDE SEQUENCE</scope>
    <source>
        <strain evidence="8">Y486</strain>
    </source>
</reference>
<dbReference type="PANTHER" id="PTHR15039:SF11">
    <property type="entry name" value="DOLICHOL PHOSPHATE-MANNOSE BIOSYNTHESIS REGULATORY PROTEIN"/>
    <property type="match status" value="1"/>
</dbReference>
<sequence length="86" mass="9847">MLYDRTIARVLLYAVTICYIYYVLWMVITPFVDPSHSTQDLFPPREYGIFIASFIMTASLGLAMTVASIHTIRRTGIRKDANKKAK</sequence>
<dbReference type="GO" id="GO:0030234">
    <property type="term" value="F:enzyme regulator activity"/>
    <property type="evidence" value="ECO:0007669"/>
    <property type="project" value="UniProtKB-UniRule"/>
</dbReference>
<gene>
    <name evidence="8" type="ORF">TVY486_0902430</name>
</gene>